<protein>
    <submittedName>
        <fullName evidence="1">Uncharacterized protein</fullName>
    </submittedName>
</protein>
<dbReference type="OrthoDB" id="10354476at2759"/>
<dbReference type="AlphaFoldDB" id="E4XY94"/>
<dbReference type="EMBL" id="FN653313">
    <property type="protein sequence ID" value="CBY14622.1"/>
    <property type="molecule type" value="Genomic_DNA"/>
</dbReference>
<dbReference type="InParanoid" id="E4XY94"/>
<keyword evidence="2" id="KW-1185">Reference proteome</keyword>
<accession>E4XY94</accession>
<sequence length="111" mass="12035">MLFTCPSNPSNFRKIKLFSGKCKKVSKAKAFSLPMPCGELNCKCGSAVAALAAERGAATQCWSATKNPTYRMFCDTNGNGVWDSGESSRDSKIKCRNDGSLKRQSFGNFSC</sequence>
<reference evidence="1" key="1">
    <citation type="journal article" date="2010" name="Science">
        <title>Plasticity of animal genome architecture unmasked by rapid evolution of a pelagic tunicate.</title>
        <authorList>
            <person name="Denoeud F."/>
            <person name="Henriet S."/>
            <person name="Mungpakdee S."/>
            <person name="Aury J.M."/>
            <person name="Da Silva C."/>
            <person name="Brinkmann H."/>
            <person name="Mikhaleva J."/>
            <person name="Olsen L.C."/>
            <person name="Jubin C."/>
            <person name="Canestro C."/>
            <person name="Bouquet J.M."/>
            <person name="Danks G."/>
            <person name="Poulain J."/>
            <person name="Campsteijn C."/>
            <person name="Adamski M."/>
            <person name="Cross I."/>
            <person name="Yadetie F."/>
            <person name="Muffato M."/>
            <person name="Louis A."/>
            <person name="Butcher S."/>
            <person name="Tsagkogeorga G."/>
            <person name="Konrad A."/>
            <person name="Singh S."/>
            <person name="Jensen M.F."/>
            <person name="Cong E.H."/>
            <person name="Eikeseth-Otteraa H."/>
            <person name="Noel B."/>
            <person name="Anthouard V."/>
            <person name="Porcel B.M."/>
            <person name="Kachouri-Lafond R."/>
            <person name="Nishino A."/>
            <person name="Ugolini M."/>
            <person name="Chourrout P."/>
            <person name="Nishida H."/>
            <person name="Aasland R."/>
            <person name="Huzurbazar S."/>
            <person name="Westhof E."/>
            <person name="Delsuc F."/>
            <person name="Lehrach H."/>
            <person name="Reinhardt R."/>
            <person name="Weissenbach J."/>
            <person name="Roy S.W."/>
            <person name="Artiguenave F."/>
            <person name="Postlethwait J.H."/>
            <person name="Manak J.R."/>
            <person name="Thompson E.M."/>
            <person name="Jaillon O."/>
            <person name="Du Pasquier L."/>
            <person name="Boudinot P."/>
            <person name="Liberles D.A."/>
            <person name="Volff J.N."/>
            <person name="Philippe H."/>
            <person name="Lenhard B."/>
            <person name="Roest Crollius H."/>
            <person name="Wincker P."/>
            <person name="Chourrout D."/>
        </authorList>
    </citation>
    <scope>NUCLEOTIDE SEQUENCE [LARGE SCALE GENOMIC DNA]</scope>
</reference>
<gene>
    <name evidence="1" type="ORF">GSOID_T00007658001</name>
</gene>
<dbReference type="Proteomes" id="UP000001307">
    <property type="component" value="Unassembled WGS sequence"/>
</dbReference>
<evidence type="ECO:0000313" key="1">
    <source>
        <dbReference type="EMBL" id="CBY14622.1"/>
    </source>
</evidence>
<evidence type="ECO:0000313" key="2">
    <source>
        <dbReference type="Proteomes" id="UP000001307"/>
    </source>
</evidence>
<proteinExistence type="predicted"/>
<name>E4XY94_OIKDI</name>
<organism evidence="1">
    <name type="scientific">Oikopleura dioica</name>
    <name type="common">Tunicate</name>
    <dbReference type="NCBI Taxonomy" id="34765"/>
    <lineage>
        <taxon>Eukaryota</taxon>
        <taxon>Metazoa</taxon>
        <taxon>Chordata</taxon>
        <taxon>Tunicata</taxon>
        <taxon>Appendicularia</taxon>
        <taxon>Copelata</taxon>
        <taxon>Oikopleuridae</taxon>
        <taxon>Oikopleura</taxon>
    </lineage>
</organism>